<reference evidence="1" key="1">
    <citation type="journal article" date="2021" name="New Phytol.">
        <title>Evolutionary innovations through gain and loss of genes in the ectomycorrhizal Boletales.</title>
        <authorList>
            <person name="Wu G."/>
            <person name="Miyauchi S."/>
            <person name="Morin E."/>
            <person name="Kuo A."/>
            <person name="Drula E."/>
            <person name="Varga T."/>
            <person name="Kohler A."/>
            <person name="Feng B."/>
            <person name="Cao Y."/>
            <person name="Lipzen A."/>
            <person name="Daum C."/>
            <person name="Hundley H."/>
            <person name="Pangilinan J."/>
            <person name="Johnson J."/>
            <person name="Barry K."/>
            <person name="LaButti K."/>
            <person name="Ng V."/>
            <person name="Ahrendt S."/>
            <person name="Min B."/>
            <person name="Choi I.G."/>
            <person name="Park H."/>
            <person name="Plett J.M."/>
            <person name="Magnuson J."/>
            <person name="Spatafora J.W."/>
            <person name="Nagy L.G."/>
            <person name="Henrissat B."/>
            <person name="Grigoriev I.V."/>
            <person name="Yang Z.L."/>
            <person name="Xu J."/>
            <person name="Martin F.M."/>
        </authorList>
    </citation>
    <scope>NUCLEOTIDE SEQUENCE</scope>
    <source>
        <strain evidence="1">KUC20120723A-06</strain>
    </source>
</reference>
<evidence type="ECO:0000313" key="2">
    <source>
        <dbReference type="Proteomes" id="UP000790709"/>
    </source>
</evidence>
<protein>
    <submittedName>
        <fullName evidence="1">WD40 repeat-like protein</fullName>
    </submittedName>
</protein>
<keyword evidence="2" id="KW-1185">Reference proteome</keyword>
<proteinExistence type="predicted"/>
<name>A0ACB8BIM8_9AGAM</name>
<comment type="caution">
    <text evidence="1">The sequence shown here is derived from an EMBL/GenBank/DDBJ whole genome shotgun (WGS) entry which is preliminary data.</text>
</comment>
<gene>
    <name evidence="1" type="ORF">BV22DRAFT_1066353</name>
</gene>
<dbReference type="EMBL" id="MU266419">
    <property type="protein sequence ID" value="KAH7924662.1"/>
    <property type="molecule type" value="Genomic_DNA"/>
</dbReference>
<accession>A0ACB8BIM8</accession>
<dbReference type="Proteomes" id="UP000790709">
    <property type="component" value="Unassembled WGS sequence"/>
</dbReference>
<organism evidence="1 2">
    <name type="scientific">Leucogyrophana mollusca</name>
    <dbReference type="NCBI Taxonomy" id="85980"/>
    <lineage>
        <taxon>Eukaryota</taxon>
        <taxon>Fungi</taxon>
        <taxon>Dikarya</taxon>
        <taxon>Basidiomycota</taxon>
        <taxon>Agaricomycotina</taxon>
        <taxon>Agaricomycetes</taxon>
        <taxon>Agaricomycetidae</taxon>
        <taxon>Boletales</taxon>
        <taxon>Boletales incertae sedis</taxon>
        <taxon>Leucogyrophana</taxon>
    </lineage>
</organism>
<sequence length="677" mass="74069">MSSPAGSSSSVKRASHSLIKVFKGHSKFVTAVAYFPDGRHIASGSWDKTIRIWNVDTGQQEGEDLEHDSEVKAIAIAPDGRKIAAEVDNELIVWDVVRRKSVQRVKIEDIEERTSRVAFSPDGRWIAAASSLSASIRLWDVDTGSPVGELRHVDTVRCLAFSPDRAHIATGSFGGSFRVLEISTGKTVVGPVKSHADLVLSLVYSPDGRLLVTGSDDGSIRVWDSATGRGVGRPMLLPGHRHWRIAISADGKKIASIASEGTTPLWDLETRLQIGDLSAGWAVDWARDVAFSPNGRFVISTCMEDVHLWDTVAVPNSAVSGAPNWKNSVTVSWDTAAVPNSAVSGAPNQKHSVTLSPGERLVISGGSAVVHLRDAAEALDSAPSPPTTNTRESFHSVVPSAPVITHPSLPPPQQEETPSKDHRDTSSLSSSILDLPAVVQPEPERAKEVERAPSIGDWDSYESHHRPTTEPTETQQEPQAEPGSLNAPPAAVESGNWWMRIMRRRWRHLLSRKLRAQVQTAEDSPHSPTKGPPTSRKHPNHEPATDPSVIPMQGDHTGDEAHMGNPDARAKPLTRFRNRLRRGSAPRDESGPCGQKKPTPGVVDVAGGRDKLRLMMSPDRERYGVPPPEPVELPPIATRPPSFFEIEEDPLEWWSWSRELRELICCYWCFPRDARPV</sequence>
<evidence type="ECO:0000313" key="1">
    <source>
        <dbReference type="EMBL" id="KAH7924662.1"/>
    </source>
</evidence>